<evidence type="ECO:0000313" key="8">
    <source>
        <dbReference type="Proteomes" id="UP001497497"/>
    </source>
</evidence>
<dbReference type="PANTHER" id="PTHR43385">
    <property type="entry name" value="RIBOFLAVIN TRANSPORTER RIBJ"/>
    <property type="match status" value="1"/>
</dbReference>
<organism evidence="7 8">
    <name type="scientific">Lymnaea stagnalis</name>
    <name type="common">Great pond snail</name>
    <name type="synonym">Helix stagnalis</name>
    <dbReference type="NCBI Taxonomy" id="6523"/>
    <lineage>
        <taxon>Eukaryota</taxon>
        <taxon>Metazoa</taxon>
        <taxon>Spiralia</taxon>
        <taxon>Lophotrochozoa</taxon>
        <taxon>Mollusca</taxon>
        <taxon>Gastropoda</taxon>
        <taxon>Heterobranchia</taxon>
        <taxon>Euthyneura</taxon>
        <taxon>Panpulmonata</taxon>
        <taxon>Hygrophila</taxon>
        <taxon>Lymnaeoidea</taxon>
        <taxon>Lymnaeidae</taxon>
        <taxon>Lymnaea</taxon>
    </lineage>
</organism>
<evidence type="ECO:0000256" key="2">
    <source>
        <dbReference type="ARBA" id="ARBA00022448"/>
    </source>
</evidence>
<proteinExistence type="predicted"/>
<feature type="transmembrane region" description="Helical" evidence="6">
    <location>
        <begin position="94"/>
        <end position="118"/>
    </location>
</feature>
<dbReference type="Gene3D" id="1.20.1250.20">
    <property type="entry name" value="MFS general substrate transporter like domains"/>
    <property type="match status" value="2"/>
</dbReference>
<sequence length="443" mass="49059">VAGTILANFTNGVLYFYGNLVAYMDSYFVVACGSKCDDMSSSSILSLYVVFQTIGMLCARPLVAKLGLFASFVSALLLADIGYFLSYFSVQSSVAATVATLGAMAGLGHGAALALSLFYVTVMMPEHAGVLYACVSSSSTLGSVIVNQLITYYINPANEKVDESYGMGIYFSDADVLSHVPSVFLLLGTLSVGFHIAAVVFLKVSSVGNTFQEAQVTKQTNYATFEANNEHERYIEYHAVQLEKPTPEIPECTNESVSSDLPSGAKHNPDYTPVAMLRERRFYIIWASLAALQYGFLQKNNYYKIMAEVWIDDDQFLTTVGTVWPLFVLPSRLLFGRLLDRRITTIKDAIVIALGPNSFFLVLWYFTPSTSRWLYTFWTFCLTVFQSAIYVTYPMTVLKLYGITHYNTNLGLIGTAMMLASLISPTLNEVLLQSGGWFWLFFT</sequence>
<feature type="transmembrane region" description="Helical" evidence="6">
    <location>
        <begin position="281"/>
        <end position="297"/>
    </location>
</feature>
<feature type="non-terminal residue" evidence="7">
    <location>
        <position position="1"/>
    </location>
</feature>
<keyword evidence="2" id="KW-0813">Transport</keyword>
<feature type="transmembrane region" description="Helical" evidence="6">
    <location>
        <begin position="42"/>
        <end position="59"/>
    </location>
</feature>
<feature type="transmembrane region" description="Helical" evidence="6">
    <location>
        <begin position="373"/>
        <end position="393"/>
    </location>
</feature>
<dbReference type="GO" id="GO:0016020">
    <property type="term" value="C:membrane"/>
    <property type="evidence" value="ECO:0007669"/>
    <property type="project" value="UniProtKB-SubCell"/>
</dbReference>
<feature type="transmembrane region" description="Helical" evidence="6">
    <location>
        <begin position="12"/>
        <end position="30"/>
    </location>
</feature>
<accession>A0AAV2I686</accession>
<dbReference type="SUPFAM" id="SSF103473">
    <property type="entry name" value="MFS general substrate transporter"/>
    <property type="match status" value="1"/>
</dbReference>
<feature type="transmembrane region" description="Helical" evidence="6">
    <location>
        <begin position="130"/>
        <end position="154"/>
    </location>
</feature>
<dbReference type="InterPro" id="IPR036259">
    <property type="entry name" value="MFS_trans_sf"/>
</dbReference>
<name>A0AAV2I686_LYMST</name>
<feature type="transmembrane region" description="Helical" evidence="6">
    <location>
        <begin position="317"/>
        <end position="335"/>
    </location>
</feature>
<reference evidence="7 8" key="1">
    <citation type="submission" date="2024-04" db="EMBL/GenBank/DDBJ databases">
        <authorList>
            <consortium name="Genoscope - CEA"/>
            <person name="William W."/>
        </authorList>
    </citation>
    <scope>NUCLEOTIDE SEQUENCE [LARGE SCALE GENOMIC DNA]</scope>
</reference>
<dbReference type="Proteomes" id="UP001497497">
    <property type="component" value="Unassembled WGS sequence"/>
</dbReference>
<dbReference type="InterPro" id="IPR011701">
    <property type="entry name" value="MFS"/>
</dbReference>
<protein>
    <submittedName>
        <fullName evidence="7">Uncharacterized protein</fullName>
    </submittedName>
</protein>
<evidence type="ECO:0000313" key="7">
    <source>
        <dbReference type="EMBL" id="CAL1541609.1"/>
    </source>
</evidence>
<comment type="caution">
    <text evidence="7">The sequence shown here is derived from an EMBL/GenBank/DDBJ whole genome shotgun (WGS) entry which is preliminary data.</text>
</comment>
<feature type="transmembrane region" description="Helical" evidence="6">
    <location>
        <begin position="405"/>
        <end position="423"/>
    </location>
</feature>
<dbReference type="Pfam" id="PF07690">
    <property type="entry name" value="MFS_1"/>
    <property type="match status" value="1"/>
</dbReference>
<evidence type="ECO:0000256" key="4">
    <source>
        <dbReference type="ARBA" id="ARBA00022989"/>
    </source>
</evidence>
<evidence type="ECO:0000256" key="3">
    <source>
        <dbReference type="ARBA" id="ARBA00022692"/>
    </source>
</evidence>
<gene>
    <name evidence="7" type="ORF">GSLYS_00015215001</name>
</gene>
<dbReference type="AlphaFoldDB" id="A0AAV2I686"/>
<feature type="non-terminal residue" evidence="7">
    <location>
        <position position="443"/>
    </location>
</feature>
<dbReference type="GO" id="GO:0022857">
    <property type="term" value="F:transmembrane transporter activity"/>
    <property type="evidence" value="ECO:0007669"/>
    <property type="project" value="InterPro"/>
</dbReference>
<feature type="transmembrane region" description="Helical" evidence="6">
    <location>
        <begin position="347"/>
        <end position="367"/>
    </location>
</feature>
<dbReference type="PANTHER" id="PTHR43385:SF1">
    <property type="entry name" value="RIBOFLAVIN TRANSPORTER RIBJ"/>
    <property type="match status" value="1"/>
</dbReference>
<keyword evidence="8" id="KW-1185">Reference proteome</keyword>
<evidence type="ECO:0000256" key="1">
    <source>
        <dbReference type="ARBA" id="ARBA00004141"/>
    </source>
</evidence>
<feature type="transmembrane region" description="Helical" evidence="6">
    <location>
        <begin position="66"/>
        <end position="88"/>
    </location>
</feature>
<keyword evidence="5 6" id="KW-0472">Membrane</keyword>
<dbReference type="EMBL" id="CAXITT010000443">
    <property type="protein sequence ID" value="CAL1541609.1"/>
    <property type="molecule type" value="Genomic_DNA"/>
</dbReference>
<keyword evidence="4 6" id="KW-1133">Transmembrane helix</keyword>
<feature type="transmembrane region" description="Helical" evidence="6">
    <location>
        <begin position="183"/>
        <end position="202"/>
    </location>
</feature>
<evidence type="ECO:0000256" key="5">
    <source>
        <dbReference type="ARBA" id="ARBA00023136"/>
    </source>
</evidence>
<evidence type="ECO:0000256" key="6">
    <source>
        <dbReference type="SAM" id="Phobius"/>
    </source>
</evidence>
<dbReference type="InterPro" id="IPR052983">
    <property type="entry name" value="MFS_Riboflavin_Transporter"/>
</dbReference>
<comment type="subcellular location">
    <subcellularLocation>
        <location evidence="1">Membrane</location>
        <topology evidence="1">Multi-pass membrane protein</topology>
    </subcellularLocation>
</comment>
<keyword evidence="3 6" id="KW-0812">Transmembrane</keyword>